<evidence type="ECO:0000256" key="1">
    <source>
        <dbReference type="SAM" id="Phobius"/>
    </source>
</evidence>
<evidence type="ECO:0000313" key="3">
    <source>
        <dbReference type="Proteomes" id="UP000187209"/>
    </source>
</evidence>
<dbReference type="Proteomes" id="UP000187209">
    <property type="component" value="Unassembled WGS sequence"/>
</dbReference>
<feature type="transmembrane region" description="Helical" evidence="1">
    <location>
        <begin position="1488"/>
        <end position="1513"/>
    </location>
</feature>
<proteinExistence type="predicted"/>
<feature type="transmembrane region" description="Helical" evidence="1">
    <location>
        <begin position="1385"/>
        <end position="1410"/>
    </location>
</feature>
<keyword evidence="1" id="KW-1133">Transmembrane helix</keyword>
<organism evidence="2 3">
    <name type="scientific">Stentor coeruleus</name>
    <dbReference type="NCBI Taxonomy" id="5963"/>
    <lineage>
        <taxon>Eukaryota</taxon>
        <taxon>Sar</taxon>
        <taxon>Alveolata</taxon>
        <taxon>Ciliophora</taxon>
        <taxon>Postciliodesmatophora</taxon>
        <taxon>Heterotrichea</taxon>
        <taxon>Heterotrichida</taxon>
        <taxon>Stentoridae</taxon>
        <taxon>Stentor</taxon>
    </lineage>
</organism>
<comment type="caution">
    <text evidence="2">The sequence shown here is derived from an EMBL/GenBank/DDBJ whole genome shotgun (WGS) entry which is preliminary data.</text>
</comment>
<feature type="transmembrane region" description="Helical" evidence="1">
    <location>
        <begin position="1430"/>
        <end position="1447"/>
    </location>
</feature>
<feature type="transmembrane region" description="Helical" evidence="1">
    <location>
        <begin position="1459"/>
        <end position="1482"/>
    </location>
</feature>
<sequence length="1573" mass="177002">MIFMAVLIYKAFALLTFSNTLFIISDYDIPVLYFNLKDENNNLIGIEKELIIQIDPMMYLLTYPTTKFISEALILIIPSAPGSISLKLSCSGCEIYTTIIIMNNYFLMNSITLAASDYSVLINQEISIYYNNIYNLPYSAIYLLDQEEFDLRIGPASESSGFAYASFSITGVKTLLFYFTDGTATYIGGITIEIIPGSFNDIVFTTDLILFIESPLGFIFSVYSDKKMTTYIDESCEISLSLSPFASISGTTNVTLTNGVAVFSNLYINTIGSYRIQINGSCISSFESKKLVTITGVDSIKISVVSNYIQVGKEIEITVNPLGPSKTELQLDVLVTLISSNLEIAGEISKITSQGQVVFYIIFDTIGETTLSAYTNHDLNTIDYNTKKVYILESMCLETQQDQCVSCVPLANLINSQCICGDFSIQVDVYCECIDGYANQGNKCITKCFNTFNSSDVKGYYNNDYKSISIEFQSNVVESSEGNCVSRISLPDYLNYLFIECKWENSKTMNLKFSSVLNGNEYIIELDSSLTPVVENCNYEINLLNTTIPSIELPIPLLSLDGPSVYNMLCGEKSINITNLLDSPGYTYYWTVTPSNGELKEYLNSVSTNKIVIPNFLIEEGVLNITCKVMILQYNTSATDTIKIITSKSEYLEVAFNTPNKIFIPRNKAIFIKGFINFICGQSGLATYNWEYLSLNSLDFKSILSNNPEPNGLLIPQNILEIYKEYSFKLTITIASSFISGSNIIVIKTIPSDLLIEINKTSGIISKTQDLIIKAKVVDPDFASAEIKYEWNCLEINEMCKSSTLENLTFIGENDTIVVQKDSLRNGAYYSFNVIARSIIKQNTASVRFYVDDLAQGELNIQSKNSDLNENIIFLGNIMGMIETNFSWNIEPAIISNIKKEYSFISIPKTDLKADTIYNFSLTATPTSGNSLTSYILITQPSPPKCSTPIAKFLSTNWLITVNSCTSDSYSLTYEFGCFIDNNSTLWLTSESYLNEDYILIPNICHIIFAKVCNGLSCTVVSGNKPDGNITNDNIISDFNMDILNGIKTPNAILYYSYLLTTQDQWSQLMDKMNTFYRSQTQYKSLANILISSLNSMILKSNLITSSSADTIYKFTKYTLLKYKSVLTSNHLKEIFTFLNKLGRILDFNSLSEIVKNTTELYLENSFPGSEPLIINSELLVYAARTTAEFFTSLNIQIYHNFLEIPKNMQLEVYNIYNIVYTIYPPTNGNIIFDINFYTSGTYLDYKLDTTSLKSVNLDSQAIYATIEGNFTVNKNYECKYLKSSKKWVTNGCKVVKISNGAIKIKLKHQSTFIIDEIPPNKTCGIGLGPILTSCVWLLITFFAGIVFNIIDKNQENDHQQISKYSICSFTSIFIHQDKGKRTWAIIYLCSENMVFICLIGVLMTIFTTPQEITTDDIENLSIDYIKPGILAWGITQIVAFPIYYCIFNKCLPVKIVKFAKYTALSLVIVCIVGIILMTIFYCKQYTYFWVIDYLMFLPLQMIIEVFFAIIVWKRQNIIANHQKNKVAPEVVGLNKPRGNEENINFIRILTKSHSSPLDLVPNSSFSVVSNIE</sequence>
<protein>
    <submittedName>
        <fullName evidence="2">Uncharacterized protein</fullName>
    </submittedName>
</protein>
<keyword evidence="3" id="KW-1185">Reference proteome</keyword>
<gene>
    <name evidence="2" type="ORF">SteCoe_37705</name>
</gene>
<keyword evidence="1" id="KW-0472">Membrane</keyword>
<name>A0A1R2AMU3_9CILI</name>
<feature type="transmembrane region" description="Helical" evidence="1">
    <location>
        <begin position="1328"/>
        <end position="1351"/>
    </location>
</feature>
<evidence type="ECO:0000313" key="2">
    <source>
        <dbReference type="EMBL" id="OMJ65735.1"/>
    </source>
</evidence>
<dbReference type="OrthoDB" id="409374at2759"/>
<dbReference type="EMBL" id="MPUH01001968">
    <property type="protein sequence ID" value="OMJ65735.1"/>
    <property type="molecule type" value="Genomic_DNA"/>
</dbReference>
<accession>A0A1R2AMU3</accession>
<keyword evidence="1" id="KW-0812">Transmembrane</keyword>
<reference evidence="2 3" key="1">
    <citation type="submission" date="2016-11" db="EMBL/GenBank/DDBJ databases">
        <title>The macronuclear genome of Stentor coeruleus: a giant cell with tiny introns.</title>
        <authorList>
            <person name="Slabodnick M."/>
            <person name="Ruby J.G."/>
            <person name="Reiff S.B."/>
            <person name="Swart E.C."/>
            <person name="Gosai S."/>
            <person name="Prabakaran S."/>
            <person name="Witkowska E."/>
            <person name="Larue G.E."/>
            <person name="Fisher S."/>
            <person name="Freeman R.M."/>
            <person name="Gunawardena J."/>
            <person name="Chu W."/>
            <person name="Stover N.A."/>
            <person name="Gregory B.D."/>
            <person name="Nowacki M."/>
            <person name="Derisi J."/>
            <person name="Roy S.W."/>
            <person name="Marshall W.F."/>
            <person name="Sood P."/>
        </authorList>
    </citation>
    <scope>NUCLEOTIDE SEQUENCE [LARGE SCALE GENOMIC DNA]</scope>
    <source>
        <strain evidence="2">WM001</strain>
    </source>
</reference>